<dbReference type="FunFam" id="3.40.30.10:FF:000001">
    <property type="entry name" value="Thioredoxin"/>
    <property type="match status" value="1"/>
</dbReference>
<gene>
    <name evidence="11" type="primary">trxA</name>
    <name evidence="11" type="ORF">YM304_42820</name>
</gene>
<keyword evidence="4 9" id="KW-1015">Disulfide bond</keyword>
<dbReference type="InterPro" id="IPR017937">
    <property type="entry name" value="Thioredoxin_CS"/>
</dbReference>
<evidence type="ECO:0000256" key="7">
    <source>
        <dbReference type="PIRNR" id="PIRNR000077"/>
    </source>
</evidence>
<keyword evidence="12" id="KW-1185">Reference proteome</keyword>
<dbReference type="OrthoDB" id="9790390at2"/>
<dbReference type="KEGG" id="aym:YM304_42820"/>
<organism evidence="11 12">
    <name type="scientific">Ilumatobacter coccineus (strain NBRC 103263 / KCTC 29153 / YM16-304)</name>
    <dbReference type="NCBI Taxonomy" id="1313172"/>
    <lineage>
        <taxon>Bacteria</taxon>
        <taxon>Bacillati</taxon>
        <taxon>Actinomycetota</taxon>
        <taxon>Acidimicrobiia</taxon>
        <taxon>Acidimicrobiales</taxon>
        <taxon>Ilumatobacteraceae</taxon>
        <taxon>Ilumatobacter</taxon>
    </lineage>
</organism>
<feature type="site" description="Contributes to redox potential value" evidence="8">
    <location>
        <position position="35"/>
    </location>
</feature>
<dbReference type="InterPro" id="IPR036249">
    <property type="entry name" value="Thioredoxin-like_sf"/>
</dbReference>
<evidence type="ECO:0000256" key="9">
    <source>
        <dbReference type="PIRSR" id="PIRSR000077-4"/>
    </source>
</evidence>
<evidence type="ECO:0000256" key="2">
    <source>
        <dbReference type="ARBA" id="ARBA00022448"/>
    </source>
</evidence>
<feature type="disulfide bond" description="Redox-active" evidence="9">
    <location>
        <begin position="33"/>
        <end position="36"/>
    </location>
</feature>
<dbReference type="InterPro" id="IPR005746">
    <property type="entry name" value="Thioredoxin"/>
</dbReference>
<keyword evidence="5 9" id="KW-0676">Redox-active center</keyword>
<dbReference type="Pfam" id="PF00085">
    <property type="entry name" value="Thioredoxin"/>
    <property type="match status" value="1"/>
</dbReference>
<feature type="site" description="Contributes to redox potential value" evidence="8">
    <location>
        <position position="34"/>
    </location>
</feature>
<feature type="site" description="Deprotonates C-terminal active site Cys" evidence="8">
    <location>
        <position position="27"/>
    </location>
</feature>
<keyword evidence="2" id="KW-0813">Transport</keyword>
<proteinExistence type="inferred from homology"/>
<feature type="active site" description="Nucleophile" evidence="8">
    <location>
        <position position="36"/>
    </location>
</feature>
<evidence type="ECO:0000256" key="4">
    <source>
        <dbReference type="ARBA" id="ARBA00023157"/>
    </source>
</evidence>
<protein>
    <recommendedName>
        <fullName evidence="6 7">Thioredoxin</fullName>
    </recommendedName>
</protein>
<dbReference type="PROSITE" id="PS51352">
    <property type="entry name" value="THIOREDOXIN_2"/>
    <property type="match status" value="1"/>
</dbReference>
<evidence type="ECO:0000256" key="5">
    <source>
        <dbReference type="ARBA" id="ARBA00023284"/>
    </source>
</evidence>
<dbReference type="PIRSF" id="PIRSF000077">
    <property type="entry name" value="Thioredoxin"/>
    <property type="match status" value="1"/>
</dbReference>
<dbReference type="AlphaFoldDB" id="A0A6C7EKY2"/>
<evidence type="ECO:0000256" key="6">
    <source>
        <dbReference type="NCBIfam" id="TIGR01068"/>
    </source>
</evidence>
<dbReference type="NCBIfam" id="TIGR01068">
    <property type="entry name" value="thioredoxin"/>
    <property type="match status" value="1"/>
</dbReference>
<dbReference type="Proteomes" id="UP000011863">
    <property type="component" value="Chromosome"/>
</dbReference>
<dbReference type="SUPFAM" id="SSF52833">
    <property type="entry name" value="Thioredoxin-like"/>
    <property type="match status" value="1"/>
</dbReference>
<evidence type="ECO:0000256" key="1">
    <source>
        <dbReference type="ARBA" id="ARBA00008987"/>
    </source>
</evidence>
<feature type="domain" description="Thioredoxin" evidence="10">
    <location>
        <begin position="1"/>
        <end position="108"/>
    </location>
</feature>
<dbReference type="CDD" id="cd02947">
    <property type="entry name" value="TRX_family"/>
    <property type="match status" value="1"/>
</dbReference>
<evidence type="ECO:0000313" key="11">
    <source>
        <dbReference type="EMBL" id="BAN04596.1"/>
    </source>
</evidence>
<evidence type="ECO:0000256" key="8">
    <source>
        <dbReference type="PIRSR" id="PIRSR000077-1"/>
    </source>
</evidence>
<sequence length="110" mass="11684">MANGITDLSTATFDEAVNGAGKPVVVDFWAEWCGPCKKIAPILEEIAGERDDVTIAKINVDDNPDIAMKFNVMSIPTMIVFNEGEVAGRVTGALSKGALLQEIDGFLTSP</sequence>
<accession>A0A6C7EKY2</accession>
<reference evidence="11 12" key="1">
    <citation type="journal article" date="2013" name="Int. J. Syst. Evol. Microbiol.">
        <title>Ilumatobacter nonamiense sp. nov. and Ilumatobacter coccineum sp. nov., isolated from seashore sand.</title>
        <authorList>
            <person name="Matsumoto A."/>
            <person name="Kasai H."/>
            <person name="Matsuo Y."/>
            <person name="Shizuri Y."/>
            <person name="Ichikawa N."/>
            <person name="Fujita N."/>
            <person name="Omura S."/>
            <person name="Takahashi Y."/>
        </authorList>
    </citation>
    <scope>NUCLEOTIDE SEQUENCE [LARGE SCALE GENOMIC DNA]</scope>
    <source>
        <strain evidence="12">NBRC 103263 / KCTC 29153 / YM16-304</strain>
    </source>
</reference>
<comment type="similarity">
    <text evidence="1 7">Belongs to the thioredoxin family.</text>
</comment>
<feature type="active site" description="Nucleophile" evidence="8">
    <location>
        <position position="33"/>
    </location>
</feature>
<dbReference type="GO" id="GO:0005829">
    <property type="term" value="C:cytosol"/>
    <property type="evidence" value="ECO:0007669"/>
    <property type="project" value="TreeGrafter"/>
</dbReference>
<dbReference type="PANTHER" id="PTHR45663">
    <property type="entry name" value="GEO12009P1"/>
    <property type="match status" value="1"/>
</dbReference>
<dbReference type="PRINTS" id="PR00421">
    <property type="entry name" value="THIOREDOXIN"/>
</dbReference>
<dbReference type="InterPro" id="IPR013766">
    <property type="entry name" value="Thioredoxin_domain"/>
</dbReference>
<evidence type="ECO:0000256" key="3">
    <source>
        <dbReference type="ARBA" id="ARBA00022982"/>
    </source>
</evidence>
<dbReference type="GO" id="GO:0015035">
    <property type="term" value="F:protein-disulfide reductase activity"/>
    <property type="evidence" value="ECO:0007669"/>
    <property type="project" value="UniProtKB-UniRule"/>
</dbReference>
<dbReference type="EMBL" id="AP012057">
    <property type="protein sequence ID" value="BAN04596.1"/>
    <property type="molecule type" value="Genomic_DNA"/>
</dbReference>
<dbReference type="GO" id="GO:0045454">
    <property type="term" value="P:cell redox homeostasis"/>
    <property type="evidence" value="ECO:0007669"/>
    <property type="project" value="TreeGrafter"/>
</dbReference>
<dbReference type="PANTHER" id="PTHR45663:SF11">
    <property type="entry name" value="GEO12009P1"/>
    <property type="match status" value="1"/>
</dbReference>
<dbReference type="PROSITE" id="PS00194">
    <property type="entry name" value="THIOREDOXIN_1"/>
    <property type="match status" value="1"/>
</dbReference>
<evidence type="ECO:0000313" key="12">
    <source>
        <dbReference type="Proteomes" id="UP000011863"/>
    </source>
</evidence>
<evidence type="ECO:0000259" key="10">
    <source>
        <dbReference type="PROSITE" id="PS51352"/>
    </source>
</evidence>
<name>A0A6C7EKY2_ILUCY</name>
<dbReference type="RefSeq" id="WP_015443843.1">
    <property type="nucleotide sequence ID" value="NC_020520.1"/>
</dbReference>
<dbReference type="Gene3D" id="3.40.30.10">
    <property type="entry name" value="Glutaredoxin"/>
    <property type="match status" value="1"/>
</dbReference>
<keyword evidence="3" id="KW-0249">Electron transport</keyword>